<feature type="region of interest" description="Disordered" evidence="1">
    <location>
        <begin position="169"/>
        <end position="195"/>
    </location>
</feature>
<protein>
    <submittedName>
        <fullName evidence="3">Uncharacterized protein</fullName>
    </submittedName>
</protein>
<dbReference type="InterPro" id="IPR041289">
    <property type="entry name" value="Bact_RF_family3"/>
</dbReference>
<evidence type="ECO:0000256" key="1">
    <source>
        <dbReference type="SAM" id="MobiDB-lite"/>
    </source>
</evidence>
<reference evidence="2" key="2">
    <citation type="submission" date="2022-09" db="EMBL/GenBank/DDBJ databases">
        <title>Aerococcus urinae taxonomy study.</title>
        <authorList>
            <person name="Christensen J."/>
            <person name="Senneby E."/>
        </authorList>
    </citation>
    <scope>NUCLEOTIDE SEQUENCE</scope>
    <source>
        <strain evidence="2">NLD-066-U95</strain>
    </source>
</reference>
<reference evidence="3 4" key="1">
    <citation type="submission" date="2020-12" db="EMBL/GenBank/DDBJ databases">
        <title>FDA dAtabase for Regulatory Grade micrObial Sequences (FDA-ARGOS): Supporting development and validation of Infectious Disease Dx tests.</title>
        <authorList>
            <person name="Sproer C."/>
            <person name="Gronow S."/>
            <person name="Severitt S."/>
            <person name="Schroder I."/>
            <person name="Tallon L."/>
            <person name="Sadzewicz L."/>
            <person name="Zhao X."/>
            <person name="Boylan J."/>
            <person name="Ott S."/>
            <person name="Bowen H."/>
            <person name="Vavikolanu K."/>
            <person name="Mehta A."/>
            <person name="Aluvathingal J."/>
            <person name="Nadendla S."/>
            <person name="Lowell S."/>
            <person name="Myers T."/>
            <person name="Yan Y."/>
            <person name="Sichtig H."/>
        </authorList>
    </citation>
    <scope>NUCLEOTIDE SEQUENCE [LARGE SCALE GENOMIC DNA]</scope>
    <source>
        <strain evidence="3 4">FDAARGOS_911</strain>
    </source>
</reference>
<dbReference type="Proteomes" id="UP001069145">
    <property type="component" value="Unassembled WGS sequence"/>
</dbReference>
<gene>
    <name evidence="3" type="ORF">I6G68_05775</name>
    <name evidence="2" type="ORF">ODY43_01050</name>
</gene>
<name>A0A109RFS4_9LACT</name>
<accession>A0A109RFS4</accession>
<dbReference type="Pfam" id="PF18845">
    <property type="entry name" value="baeRF_family3"/>
    <property type="match status" value="1"/>
</dbReference>
<proteinExistence type="predicted"/>
<keyword evidence="5" id="KW-1185">Reference proteome</keyword>
<dbReference type="EMBL" id="CP065662">
    <property type="protein sequence ID" value="QPS00904.1"/>
    <property type="molecule type" value="Genomic_DNA"/>
</dbReference>
<dbReference type="EMBL" id="JAOTML010000001">
    <property type="protein sequence ID" value="MCY3052593.1"/>
    <property type="molecule type" value="Genomic_DNA"/>
</dbReference>
<evidence type="ECO:0000313" key="4">
    <source>
        <dbReference type="Proteomes" id="UP000594771"/>
    </source>
</evidence>
<sequence length="356" mass="40748">MTVDKRLYRVVKANAEKGSPKISLYMPTHRAAPENQQDPIRYENLLNEVKTQLETNYPDGDWQRTFDHLAKLIDEKVDFWQKNKEGLVILASDQLIEIFRLRQEQEEIAYVGDYFHLVPLLAYYEEAFDVILADIAKDQVQLYLADQYSYEPTEIDEIKSSFYDIYDDNDSENKQTTSRGQGSIHSNQSKSAQVERDRDKYFSYLDQEFDKLAKEVERKILLAGTKENIAAFKKESSSKVYLDTAIEQPISGENHQRIKELLAETLSPLAKDNVKAIEDNIEEARGASLLMEEVEDIQLAAKEGRIAELVIFYGESSTYASLIDELIHQTIINGGEISVVPASSVTETSTYALLRY</sequence>
<evidence type="ECO:0000313" key="3">
    <source>
        <dbReference type="EMBL" id="QPS00904.1"/>
    </source>
</evidence>
<evidence type="ECO:0000313" key="2">
    <source>
        <dbReference type="EMBL" id="MCY3052593.1"/>
    </source>
</evidence>
<dbReference type="RefSeq" id="WP_060778228.1">
    <property type="nucleotide sequence ID" value="NZ_CAJHLF010000002.1"/>
</dbReference>
<dbReference type="OrthoDB" id="4393931at2"/>
<dbReference type="KEGG" id="aun:AWM73_04280"/>
<dbReference type="AlphaFoldDB" id="A0A109RFS4"/>
<organism evidence="3 4">
    <name type="scientific">Aerococcus urinae</name>
    <dbReference type="NCBI Taxonomy" id="1376"/>
    <lineage>
        <taxon>Bacteria</taxon>
        <taxon>Bacillati</taxon>
        <taxon>Bacillota</taxon>
        <taxon>Bacilli</taxon>
        <taxon>Lactobacillales</taxon>
        <taxon>Aerococcaceae</taxon>
        <taxon>Aerococcus</taxon>
    </lineage>
</organism>
<dbReference type="Proteomes" id="UP000594771">
    <property type="component" value="Chromosome"/>
</dbReference>
<dbReference type="GeneID" id="35768231"/>
<evidence type="ECO:0000313" key="5">
    <source>
        <dbReference type="Proteomes" id="UP001069145"/>
    </source>
</evidence>
<feature type="compositionally biased region" description="Polar residues" evidence="1">
    <location>
        <begin position="174"/>
        <end position="192"/>
    </location>
</feature>